<gene>
    <name evidence="6" type="ORF">PM10SUCC1_20600</name>
</gene>
<evidence type="ECO:0000256" key="5">
    <source>
        <dbReference type="SAM" id="Phobius"/>
    </source>
</evidence>
<feature type="transmembrane region" description="Helical" evidence="5">
    <location>
        <begin position="164"/>
        <end position="186"/>
    </location>
</feature>
<proteinExistence type="predicted"/>
<dbReference type="Proteomes" id="UP001144471">
    <property type="component" value="Unassembled WGS sequence"/>
</dbReference>
<evidence type="ECO:0000313" key="6">
    <source>
        <dbReference type="EMBL" id="GLI56546.1"/>
    </source>
</evidence>
<evidence type="ECO:0000256" key="4">
    <source>
        <dbReference type="ARBA" id="ARBA00023136"/>
    </source>
</evidence>
<protein>
    <submittedName>
        <fullName evidence="6">Membrane protein</fullName>
    </submittedName>
</protein>
<evidence type="ECO:0000256" key="1">
    <source>
        <dbReference type="ARBA" id="ARBA00004127"/>
    </source>
</evidence>
<keyword evidence="4 5" id="KW-0472">Membrane</keyword>
<feature type="transmembrane region" description="Helical" evidence="5">
    <location>
        <begin position="226"/>
        <end position="247"/>
    </location>
</feature>
<dbReference type="SUPFAM" id="SSF47240">
    <property type="entry name" value="Ferritin-like"/>
    <property type="match status" value="1"/>
</dbReference>
<dbReference type="GO" id="GO:0005384">
    <property type="term" value="F:manganese ion transmembrane transporter activity"/>
    <property type="evidence" value="ECO:0007669"/>
    <property type="project" value="InterPro"/>
</dbReference>
<evidence type="ECO:0000256" key="3">
    <source>
        <dbReference type="ARBA" id="ARBA00022989"/>
    </source>
</evidence>
<feature type="transmembrane region" description="Helical" evidence="5">
    <location>
        <begin position="198"/>
        <end position="220"/>
    </location>
</feature>
<keyword evidence="3 5" id="KW-1133">Transmembrane helix</keyword>
<name>A0A9W6GMJ2_9FUSO</name>
<dbReference type="InterPro" id="IPR039376">
    <property type="entry name" value="Ferritin_CCC1_N"/>
</dbReference>
<dbReference type="InterPro" id="IPR009078">
    <property type="entry name" value="Ferritin-like_SF"/>
</dbReference>
<evidence type="ECO:0000256" key="2">
    <source>
        <dbReference type="ARBA" id="ARBA00022692"/>
    </source>
</evidence>
<dbReference type="GO" id="GO:0030026">
    <property type="term" value="P:intracellular manganese ion homeostasis"/>
    <property type="evidence" value="ECO:0007669"/>
    <property type="project" value="InterPro"/>
</dbReference>
<dbReference type="Pfam" id="PF01988">
    <property type="entry name" value="VIT1"/>
    <property type="match status" value="1"/>
</dbReference>
<feature type="transmembrane region" description="Helical" evidence="5">
    <location>
        <begin position="259"/>
        <end position="280"/>
    </location>
</feature>
<feature type="transmembrane region" description="Helical" evidence="5">
    <location>
        <begin position="130"/>
        <end position="152"/>
    </location>
</feature>
<dbReference type="AlphaFoldDB" id="A0A9W6GMJ2"/>
<comment type="subcellular location">
    <subcellularLocation>
        <location evidence="1">Endomembrane system</location>
        <topology evidence="1">Multi-pass membrane protein</topology>
    </subcellularLocation>
</comment>
<dbReference type="RefSeq" id="WP_281835762.1">
    <property type="nucleotide sequence ID" value="NZ_BSDY01000009.1"/>
</dbReference>
<reference evidence="6" key="1">
    <citation type="submission" date="2022-12" db="EMBL/GenBank/DDBJ databases">
        <title>Reference genome sequencing for broad-spectrum identification of bacterial and archaeal isolates by mass spectrometry.</title>
        <authorList>
            <person name="Sekiguchi Y."/>
            <person name="Tourlousse D.M."/>
        </authorList>
    </citation>
    <scope>NUCLEOTIDE SEQUENCE</scope>
    <source>
        <strain evidence="6">10succ1</strain>
    </source>
</reference>
<dbReference type="InterPro" id="IPR008217">
    <property type="entry name" value="Ccc1_fam"/>
</dbReference>
<comment type="caution">
    <text evidence="6">The sequence shown here is derived from an EMBL/GenBank/DDBJ whole genome shotgun (WGS) entry which is preliminary data.</text>
</comment>
<organism evidence="6 7">
    <name type="scientific">Propionigenium maris DSM 9537</name>
    <dbReference type="NCBI Taxonomy" id="1123000"/>
    <lineage>
        <taxon>Bacteria</taxon>
        <taxon>Fusobacteriati</taxon>
        <taxon>Fusobacteriota</taxon>
        <taxon>Fusobacteriia</taxon>
        <taxon>Fusobacteriales</taxon>
        <taxon>Fusobacteriaceae</taxon>
        <taxon>Propionigenium</taxon>
    </lineage>
</organism>
<dbReference type="EMBL" id="BSDY01000009">
    <property type="protein sequence ID" value="GLI56546.1"/>
    <property type="molecule type" value="Genomic_DNA"/>
</dbReference>
<dbReference type="CDD" id="cd01044">
    <property type="entry name" value="Ferritin_CCC1_N"/>
    <property type="match status" value="1"/>
</dbReference>
<evidence type="ECO:0000313" key="7">
    <source>
        <dbReference type="Proteomes" id="UP001144471"/>
    </source>
</evidence>
<sequence length="288" mass="32485">MDRLKVKKLKELQRGEITEYEVYKKLAGLHNGEEREILLQLAEEERKHYEFFKGYSKLDIGPDFFMVWRVYILTRIFGLTFGLKSMESWEDSVQWEYREIQHLIPDIAAVIRDEERHERVIAGIAHEEKLIYVSSIVLGLNDALIELTGALAGYTFALGSTKEIALVGLITGIAASMSMASSEYLSSKANIHSKKNHLLSAGITGAAYLVTVLLLVSPYLFPISKYLALGIAFAIAVSIIFVFNYYSSVVHRDSFKERFCEMLLLSLGISFISFLIGVTLKRVIGVDV</sequence>
<dbReference type="GO" id="GO:0012505">
    <property type="term" value="C:endomembrane system"/>
    <property type="evidence" value="ECO:0007669"/>
    <property type="project" value="UniProtKB-SubCell"/>
</dbReference>
<keyword evidence="2 5" id="KW-0812">Transmembrane</keyword>
<accession>A0A9W6GMJ2</accession>
<keyword evidence="7" id="KW-1185">Reference proteome</keyword>